<proteinExistence type="predicted"/>
<dbReference type="SMART" id="SM00612">
    <property type="entry name" value="Kelch"/>
    <property type="match status" value="3"/>
</dbReference>
<dbReference type="RefSeq" id="XP_016609641.1">
    <property type="nucleotide sequence ID" value="XM_016751669.1"/>
</dbReference>
<evidence type="ECO:0000256" key="1">
    <source>
        <dbReference type="ARBA" id="ARBA00022737"/>
    </source>
</evidence>
<gene>
    <name evidence="3" type="ORF">SPPG_03400</name>
</gene>
<dbReference type="STRING" id="645134.A0A0L0HKJ0"/>
<accession>A0A0L0HKJ0</accession>
<keyword evidence="1" id="KW-0677">Repeat</keyword>
<name>A0A0L0HKJ0_SPIPD</name>
<dbReference type="InParanoid" id="A0A0L0HKJ0"/>
<evidence type="ECO:0000256" key="2">
    <source>
        <dbReference type="ARBA" id="ARBA00023004"/>
    </source>
</evidence>
<dbReference type="VEuPathDB" id="FungiDB:SPPG_03400"/>
<dbReference type="InterPro" id="IPR015915">
    <property type="entry name" value="Kelch-typ_b-propeller"/>
</dbReference>
<reference evidence="3 4" key="1">
    <citation type="submission" date="2009-08" db="EMBL/GenBank/DDBJ databases">
        <title>The Genome Sequence of Spizellomyces punctatus strain DAOM BR117.</title>
        <authorList>
            <consortium name="The Broad Institute Genome Sequencing Platform"/>
            <person name="Russ C."/>
            <person name="Cuomo C."/>
            <person name="Shea T."/>
            <person name="Young S.K."/>
            <person name="Zeng Q."/>
            <person name="Koehrsen M."/>
            <person name="Haas B."/>
            <person name="Borodovsky M."/>
            <person name="Guigo R."/>
            <person name="Alvarado L."/>
            <person name="Berlin A."/>
            <person name="Bochicchio J."/>
            <person name="Borenstein D."/>
            <person name="Chapman S."/>
            <person name="Chen Z."/>
            <person name="Engels R."/>
            <person name="Freedman E."/>
            <person name="Gellesch M."/>
            <person name="Goldberg J."/>
            <person name="Griggs A."/>
            <person name="Gujja S."/>
            <person name="Heiman D."/>
            <person name="Hepburn T."/>
            <person name="Howarth C."/>
            <person name="Jen D."/>
            <person name="Larson L."/>
            <person name="Lewis B."/>
            <person name="Mehta T."/>
            <person name="Park D."/>
            <person name="Pearson M."/>
            <person name="Roberts A."/>
            <person name="Saif S."/>
            <person name="Shenoy N."/>
            <person name="Sisk P."/>
            <person name="Stolte C."/>
            <person name="Sykes S."/>
            <person name="Thomson T."/>
            <person name="Walk T."/>
            <person name="White J."/>
            <person name="Yandava C."/>
            <person name="Burger G."/>
            <person name="Gray M.W."/>
            <person name="Holland P.W.H."/>
            <person name="King N."/>
            <person name="Lang F.B.F."/>
            <person name="Roger A.J."/>
            <person name="Ruiz-Trillo I."/>
            <person name="Lander E."/>
            <person name="Nusbaum C."/>
        </authorList>
    </citation>
    <scope>NUCLEOTIDE SEQUENCE [LARGE SCALE GENOMIC DNA]</scope>
    <source>
        <strain evidence="3 4">DAOM BR117</strain>
    </source>
</reference>
<evidence type="ECO:0008006" key="5">
    <source>
        <dbReference type="Google" id="ProtNLM"/>
    </source>
</evidence>
<evidence type="ECO:0000313" key="4">
    <source>
        <dbReference type="Proteomes" id="UP000053201"/>
    </source>
</evidence>
<sequence length="338" mass="36935">MMSSPITYSWRRLANADASSVDTPVGRSSHSLNIIGDRAYIFSGEREPRKPIDARLHIFDLVSQQWAGVIEPLAATAPTPRVGHATATLGDCIYLFGGRGGPEMSPMEADMFAFDATSGTWTKLQVNGDVPAPRSYHSMTASEHHVYLFGGCLEKGRANDLYRFSPENSTWERLPSNPDLPVRGGPGLAYLKDQVIVYGGFNGTELNDIWAFNIKTSTWERINPSESSDAPCPRSVAGFVALPAIGKVVTFMGEKDPSPTGHAGAGRYAKDVWILDIHSNATATWIHIPPADPSQLDAPTPRGWMTDAVWRGESIIMHGGYDGEKRDDGIFQLRFEGK</sequence>
<dbReference type="AlphaFoldDB" id="A0A0L0HKJ0"/>
<keyword evidence="4" id="KW-1185">Reference proteome</keyword>
<keyword evidence="2" id="KW-0408">Iron</keyword>
<dbReference type="InterPro" id="IPR006652">
    <property type="entry name" value="Kelch_1"/>
</dbReference>
<dbReference type="eggNOG" id="KOG0379">
    <property type="taxonomic scope" value="Eukaryota"/>
</dbReference>
<dbReference type="GeneID" id="27686920"/>
<evidence type="ECO:0000313" key="3">
    <source>
        <dbReference type="EMBL" id="KND01602.1"/>
    </source>
</evidence>
<protein>
    <recommendedName>
        <fullName evidence="5">Kelch repeat protein</fullName>
    </recommendedName>
</protein>
<dbReference type="PANTHER" id="PTHR47435">
    <property type="entry name" value="KELCH REPEAT PROTEIN (AFU_ORTHOLOGUE AFUA_5G12780)"/>
    <property type="match status" value="1"/>
</dbReference>
<dbReference type="Gene3D" id="2.120.10.80">
    <property type="entry name" value="Kelch-type beta propeller"/>
    <property type="match status" value="2"/>
</dbReference>
<dbReference type="Pfam" id="PF24681">
    <property type="entry name" value="Kelch_KLHDC2_KLHL20_DRC7"/>
    <property type="match status" value="1"/>
</dbReference>
<dbReference type="SUPFAM" id="SSF117281">
    <property type="entry name" value="Kelch motif"/>
    <property type="match status" value="1"/>
</dbReference>
<organism evidence="3 4">
    <name type="scientific">Spizellomyces punctatus (strain DAOM BR117)</name>
    <dbReference type="NCBI Taxonomy" id="645134"/>
    <lineage>
        <taxon>Eukaryota</taxon>
        <taxon>Fungi</taxon>
        <taxon>Fungi incertae sedis</taxon>
        <taxon>Chytridiomycota</taxon>
        <taxon>Chytridiomycota incertae sedis</taxon>
        <taxon>Chytridiomycetes</taxon>
        <taxon>Spizellomycetales</taxon>
        <taxon>Spizellomycetaceae</taxon>
        <taxon>Spizellomyces</taxon>
    </lineage>
</organism>
<dbReference type="EMBL" id="KQ257454">
    <property type="protein sequence ID" value="KND01602.1"/>
    <property type="molecule type" value="Genomic_DNA"/>
</dbReference>
<dbReference type="OMA" id="PRDNDVH"/>
<dbReference type="PANTHER" id="PTHR47435:SF4">
    <property type="entry name" value="KELCH REPEAT PROTEIN (AFU_ORTHOLOGUE AFUA_5G12780)"/>
    <property type="match status" value="1"/>
</dbReference>
<dbReference type="OrthoDB" id="10250130at2759"/>
<dbReference type="GO" id="GO:0019760">
    <property type="term" value="P:glucosinolate metabolic process"/>
    <property type="evidence" value="ECO:0007669"/>
    <property type="project" value="UniProtKB-ARBA"/>
</dbReference>
<dbReference type="Proteomes" id="UP000053201">
    <property type="component" value="Unassembled WGS sequence"/>
</dbReference>